<dbReference type="Gene3D" id="3.60.20.10">
    <property type="entry name" value="Glutamine Phosphoribosylpyrophosphate, subunit 1, domain 1"/>
    <property type="match status" value="1"/>
</dbReference>
<feature type="compositionally biased region" description="Basic and acidic residues" evidence="2">
    <location>
        <begin position="111"/>
        <end position="125"/>
    </location>
</feature>
<evidence type="ECO:0000313" key="4">
    <source>
        <dbReference type="EMBL" id="MBB5890507.1"/>
    </source>
</evidence>
<evidence type="ECO:0000256" key="2">
    <source>
        <dbReference type="SAM" id="MobiDB-lite"/>
    </source>
</evidence>
<dbReference type="InterPro" id="IPR029055">
    <property type="entry name" value="Ntn_hydrolases_N"/>
</dbReference>
<dbReference type="SUPFAM" id="SSF56235">
    <property type="entry name" value="N-terminal nucleophile aminohydrolases (Ntn hydrolases)"/>
    <property type="match status" value="1"/>
</dbReference>
<feature type="chain" id="PRO_5039695008" evidence="3">
    <location>
        <begin position="23"/>
        <end position="453"/>
    </location>
</feature>
<feature type="region of interest" description="Disordered" evidence="2">
    <location>
        <begin position="40"/>
        <end position="84"/>
    </location>
</feature>
<dbReference type="AlphaFoldDB" id="A0A7W9KDB0"/>
<name>A0A7W9KDB0_9PSEU</name>
<feature type="region of interest" description="Disordered" evidence="2">
    <location>
        <begin position="110"/>
        <end position="132"/>
    </location>
</feature>
<comment type="caution">
    <text evidence="4">The sequence shown here is derived from an EMBL/GenBank/DDBJ whole genome shotgun (WGS) entry which is preliminary data.</text>
</comment>
<proteinExistence type="predicted"/>
<dbReference type="Pfam" id="PF01804">
    <property type="entry name" value="Penicil_amidase"/>
    <property type="match status" value="1"/>
</dbReference>
<dbReference type="InterPro" id="IPR002692">
    <property type="entry name" value="S45"/>
</dbReference>
<gene>
    <name evidence="4" type="ORF">BJ998_001703</name>
</gene>
<evidence type="ECO:0000256" key="3">
    <source>
        <dbReference type="SAM" id="SignalP"/>
    </source>
</evidence>
<dbReference type="Proteomes" id="UP000585638">
    <property type="component" value="Unassembled WGS sequence"/>
</dbReference>
<keyword evidence="5" id="KW-1185">Reference proteome</keyword>
<organism evidence="4 5">
    <name type="scientific">Kutzneria kofuensis</name>
    <dbReference type="NCBI Taxonomy" id="103725"/>
    <lineage>
        <taxon>Bacteria</taxon>
        <taxon>Bacillati</taxon>
        <taxon>Actinomycetota</taxon>
        <taxon>Actinomycetes</taxon>
        <taxon>Pseudonocardiales</taxon>
        <taxon>Pseudonocardiaceae</taxon>
        <taxon>Kutzneria</taxon>
    </lineage>
</organism>
<evidence type="ECO:0000256" key="1">
    <source>
        <dbReference type="ARBA" id="ARBA00022729"/>
    </source>
</evidence>
<dbReference type="EMBL" id="JACHIR010000001">
    <property type="protein sequence ID" value="MBB5890507.1"/>
    <property type="molecule type" value="Genomic_DNA"/>
</dbReference>
<protein>
    <submittedName>
        <fullName evidence="4">Acyl-homoserine lactone acylase PvdQ</fullName>
    </submittedName>
</protein>
<dbReference type="GO" id="GO:0016787">
    <property type="term" value="F:hydrolase activity"/>
    <property type="evidence" value="ECO:0007669"/>
    <property type="project" value="InterPro"/>
</dbReference>
<dbReference type="PANTHER" id="PTHR34218:SF3">
    <property type="entry name" value="ACYL-HOMOSERINE LACTONE ACYLASE PVDQ"/>
    <property type="match status" value="1"/>
</dbReference>
<evidence type="ECO:0000313" key="5">
    <source>
        <dbReference type="Proteomes" id="UP000585638"/>
    </source>
</evidence>
<reference evidence="4 5" key="1">
    <citation type="submission" date="2020-08" db="EMBL/GenBank/DDBJ databases">
        <title>Sequencing the genomes of 1000 actinobacteria strains.</title>
        <authorList>
            <person name="Klenk H.-P."/>
        </authorList>
    </citation>
    <scope>NUCLEOTIDE SEQUENCE [LARGE SCALE GENOMIC DNA]</scope>
    <source>
        <strain evidence="4 5">DSM 43851</strain>
    </source>
</reference>
<feature type="region of interest" description="Disordered" evidence="2">
    <location>
        <begin position="399"/>
        <end position="419"/>
    </location>
</feature>
<accession>A0A7W9KDB0</accession>
<dbReference type="PANTHER" id="PTHR34218">
    <property type="entry name" value="PEPTIDASE S45 PENICILLIN AMIDASE"/>
    <property type="match status" value="1"/>
</dbReference>
<feature type="signal peptide" evidence="3">
    <location>
        <begin position="1"/>
        <end position="22"/>
    </location>
</feature>
<sequence>MRVLRLVLAAGLVLGLAASAAAVGTGYAAVLRRTEYGMPRMPAKDPGSGPDADAGDLSHGPLTNLERVSRDQDDTVAEPRETRNRYQDVPFVNTIAAVSHVTVEQSARCGDTPDAKALHPTEPELGRSTSDCARGSDPDAIVPGIFGPCPALTRAELVTTSNDSSWLANPAAPITAPPAIHGSAGAKRPPRAQLGLEQIQDRTGTGFTLANMQQLPTGEGNWSAERVRDAAATMCRHDPVLMSGDGAKVDMTAACAALAEWSGRDGVNDRGAVLWREFWLRAARMPDVWSVPFDPNRPVRTPNTLDTAGPGVRQALACAVLRLSQLGVPVDAPLPAARYTTVGGGELPVPGCGNVEGCHDITAATDQGLRRDDGRFGAVTMGSSFVTAVRLMGDGPTARPLLTCSESSDPSSPHHGDQTRLHASGWWVVDRFDEAAIAADPELSVSVLCGRGA</sequence>
<dbReference type="RefSeq" id="WP_184860012.1">
    <property type="nucleotide sequence ID" value="NZ_BAAAWY010000070.1"/>
</dbReference>
<feature type="compositionally biased region" description="Basic and acidic residues" evidence="2">
    <location>
        <begin position="67"/>
        <end position="84"/>
    </location>
</feature>
<dbReference type="InterPro" id="IPR043147">
    <property type="entry name" value="Penicillin_amidase_A-knob"/>
</dbReference>
<dbReference type="Gene3D" id="1.10.1400.10">
    <property type="match status" value="1"/>
</dbReference>
<keyword evidence="1 3" id="KW-0732">Signal</keyword>
<dbReference type="GO" id="GO:0017000">
    <property type="term" value="P:antibiotic biosynthetic process"/>
    <property type="evidence" value="ECO:0007669"/>
    <property type="project" value="InterPro"/>
</dbReference>